<accession>A0A9N8ZNK6</accession>
<dbReference type="InterPro" id="IPR029058">
    <property type="entry name" value="AB_hydrolase_fold"/>
</dbReference>
<name>A0A9N8ZNK6_9GLOM</name>
<organism evidence="3 4">
    <name type="scientific">Dentiscutata erythropus</name>
    <dbReference type="NCBI Taxonomy" id="1348616"/>
    <lineage>
        <taxon>Eukaryota</taxon>
        <taxon>Fungi</taxon>
        <taxon>Fungi incertae sedis</taxon>
        <taxon>Mucoromycota</taxon>
        <taxon>Glomeromycotina</taxon>
        <taxon>Glomeromycetes</taxon>
        <taxon>Diversisporales</taxon>
        <taxon>Gigasporaceae</taxon>
        <taxon>Dentiscutata</taxon>
    </lineage>
</organism>
<dbReference type="OrthoDB" id="426718at2759"/>
<feature type="transmembrane region" description="Helical" evidence="1">
    <location>
        <begin position="56"/>
        <end position="80"/>
    </location>
</feature>
<protein>
    <submittedName>
        <fullName evidence="3">7114_t:CDS:1</fullName>
    </submittedName>
</protein>
<dbReference type="InterPro" id="IPR051218">
    <property type="entry name" value="Sec_MonoDiacylglyc_Lipase"/>
</dbReference>
<dbReference type="InterPro" id="IPR002921">
    <property type="entry name" value="Fungal_lipase-type"/>
</dbReference>
<evidence type="ECO:0000259" key="2">
    <source>
        <dbReference type="Pfam" id="PF01764"/>
    </source>
</evidence>
<dbReference type="PANTHER" id="PTHR45856:SF24">
    <property type="entry name" value="FUNGAL LIPASE-LIKE DOMAIN-CONTAINING PROTEIN"/>
    <property type="match status" value="1"/>
</dbReference>
<dbReference type="AlphaFoldDB" id="A0A9N8ZNK6"/>
<gene>
    <name evidence="3" type="ORF">DERYTH_LOCUS2966</name>
</gene>
<dbReference type="GO" id="GO:0006629">
    <property type="term" value="P:lipid metabolic process"/>
    <property type="evidence" value="ECO:0007669"/>
    <property type="project" value="InterPro"/>
</dbReference>
<feature type="non-terminal residue" evidence="3">
    <location>
        <position position="455"/>
    </location>
</feature>
<dbReference type="Gene3D" id="3.40.50.1820">
    <property type="entry name" value="alpha/beta hydrolase"/>
    <property type="match status" value="1"/>
</dbReference>
<proteinExistence type="predicted"/>
<sequence length="455" mass="52512">MGSDEETQRTFKCYQDEVISTSPPRSTLTYVWEIFVHLFYTFLTDWTMPITRPINFFFTCIFYPAAISIILVMSFGIRIINYFGLFDYINWFDNNEWGGYNGDKLKQIRENGMIVLGSPVPNPPQPIPFNIDLVETLLFFSSVVYYRGNPNYNKMTDTTKSTIKKRRNDAEKTIVEIIRPWGIKFHSFGELSSTENIFAGLFWSHEKNFIVVSFKGSSPPVISDFITDFLFNRVDAQAFVYGMMHQGFYYSLFNDYDDNSKSCTANSLVEVILKKVEKWNNPTPVNIWLTGHSLGGSLAQAFYARLIKIQSSLGKKIVVRDAVVFGSLTLGDLDFASSFHGMLNLKTNEHRTLWRIIGDDDVAARVPPRHLLKRFRQYVTKEDVMNYYLIGNEMQFFHDGQKPKNPSNLSTNPISDAFGVLAKLIILKPFIDHWPVTYFKAIEKSRHHFNTESDE</sequence>
<evidence type="ECO:0000313" key="4">
    <source>
        <dbReference type="Proteomes" id="UP000789405"/>
    </source>
</evidence>
<dbReference type="PANTHER" id="PTHR45856">
    <property type="entry name" value="ALPHA/BETA-HYDROLASES SUPERFAMILY PROTEIN"/>
    <property type="match status" value="1"/>
</dbReference>
<dbReference type="CDD" id="cd00519">
    <property type="entry name" value="Lipase_3"/>
    <property type="match status" value="1"/>
</dbReference>
<dbReference type="EMBL" id="CAJVPY010000991">
    <property type="protein sequence ID" value="CAG8502336.1"/>
    <property type="molecule type" value="Genomic_DNA"/>
</dbReference>
<feature type="domain" description="Fungal lipase-type" evidence="2">
    <location>
        <begin position="211"/>
        <end position="369"/>
    </location>
</feature>
<comment type="caution">
    <text evidence="3">The sequence shown here is derived from an EMBL/GenBank/DDBJ whole genome shotgun (WGS) entry which is preliminary data.</text>
</comment>
<evidence type="ECO:0000256" key="1">
    <source>
        <dbReference type="SAM" id="Phobius"/>
    </source>
</evidence>
<keyword evidence="1" id="KW-0472">Membrane</keyword>
<reference evidence="3" key="1">
    <citation type="submission" date="2021-06" db="EMBL/GenBank/DDBJ databases">
        <authorList>
            <person name="Kallberg Y."/>
            <person name="Tangrot J."/>
            <person name="Rosling A."/>
        </authorList>
    </citation>
    <scope>NUCLEOTIDE SEQUENCE</scope>
    <source>
        <strain evidence="3">MA453B</strain>
    </source>
</reference>
<dbReference type="SUPFAM" id="SSF53474">
    <property type="entry name" value="alpha/beta-Hydrolases"/>
    <property type="match status" value="1"/>
</dbReference>
<keyword evidence="1" id="KW-0812">Transmembrane</keyword>
<keyword evidence="1" id="KW-1133">Transmembrane helix</keyword>
<evidence type="ECO:0000313" key="3">
    <source>
        <dbReference type="EMBL" id="CAG8502336.1"/>
    </source>
</evidence>
<dbReference type="Proteomes" id="UP000789405">
    <property type="component" value="Unassembled WGS sequence"/>
</dbReference>
<keyword evidence="4" id="KW-1185">Reference proteome</keyword>
<dbReference type="Pfam" id="PF01764">
    <property type="entry name" value="Lipase_3"/>
    <property type="match status" value="1"/>
</dbReference>